<dbReference type="PANTHER" id="PTHR43080">
    <property type="entry name" value="CBS DOMAIN-CONTAINING PROTEIN CBSX3, MITOCHONDRIAL"/>
    <property type="match status" value="1"/>
</dbReference>
<dbReference type="Gene3D" id="3.10.580.10">
    <property type="entry name" value="CBS-domain"/>
    <property type="match status" value="1"/>
</dbReference>
<dbReference type="Pfam" id="PF02672">
    <property type="entry name" value="CP12"/>
    <property type="match status" value="1"/>
</dbReference>
<protein>
    <recommendedName>
        <fullName evidence="3">CBS domain-containing protein</fullName>
    </recommendedName>
</protein>
<dbReference type="InterPro" id="IPR003823">
    <property type="entry name" value="CP12_dom"/>
</dbReference>
<name>A0A563VK65_9CYAN</name>
<evidence type="ECO:0000259" key="3">
    <source>
        <dbReference type="PROSITE" id="PS51371"/>
    </source>
</evidence>
<reference evidence="4 5" key="1">
    <citation type="submission" date="2019-01" db="EMBL/GenBank/DDBJ databases">
        <authorList>
            <person name="Brito A."/>
        </authorList>
    </citation>
    <scope>NUCLEOTIDE SEQUENCE [LARGE SCALE GENOMIC DNA]</scope>
    <source>
        <strain evidence="4">1</strain>
    </source>
</reference>
<dbReference type="InterPro" id="IPR000644">
    <property type="entry name" value="CBS_dom"/>
</dbReference>
<dbReference type="EMBL" id="CAACVJ010000025">
    <property type="protein sequence ID" value="VEP11792.1"/>
    <property type="molecule type" value="Genomic_DNA"/>
</dbReference>
<dbReference type="CDD" id="cd04630">
    <property type="entry name" value="CBS_pair_bac"/>
    <property type="match status" value="1"/>
</dbReference>
<feature type="domain" description="CBS" evidence="3">
    <location>
        <begin position="74"/>
        <end position="129"/>
    </location>
</feature>
<feature type="domain" description="CBS" evidence="3">
    <location>
        <begin position="7"/>
        <end position="66"/>
    </location>
</feature>
<dbReference type="InterPro" id="IPR046342">
    <property type="entry name" value="CBS_dom_sf"/>
</dbReference>
<evidence type="ECO:0000313" key="5">
    <source>
        <dbReference type="Proteomes" id="UP000320055"/>
    </source>
</evidence>
<dbReference type="Proteomes" id="UP000320055">
    <property type="component" value="Unassembled WGS sequence"/>
</dbReference>
<dbReference type="Pfam" id="PF00571">
    <property type="entry name" value="CBS"/>
    <property type="match status" value="2"/>
</dbReference>
<accession>A0A563VK65</accession>
<gene>
    <name evidence="4" type="ORF">H1P_1200005</name>
</gene>
<evidence type="ECO:0000256" key="1">
    <source>
        <dbReference type="ARBA" id="ARBA00023122"/>
    </source>
</evidence>
<dbReference type="SMART" id="SM01093">
    <property type="entry name" value="CP12"/>
    <property type="match status" value="1"/>
</dbReference>
<evidence type="ECO:0000313" key="4">
    <source>
        <dbReference type="EMBL" id="VEP11792.1"/>
    </source>
</evidence>
<dbReference type="SMART" id="SM00116">
    <property type="entry name" value="CBS"/>
    <property type="match status" value="2"/>
</dbReference>
<sequence length="215" mass="24396">MKVADIMSKKVITIRSFATVAHAIKLMQDYGLTSLIVDRLDESDCYGIVTETDIIYKVAAKGVDPEEVRICEIMTKPCIVVNPDLSVKSVAQLFANTGIRRAPIIRDKLLGVVSTTDLLLRSNFAEKPSAVLLKTQIEQEIAEAHRICQERGFASEECSAAWDLVEDLQAEEAHQQTENLKKTAFDKYCEEHPEAKQIFRYDPWFCHWEEEEMSV</sequence>
<keyword evidence="1 2" id="KW-0129">CBS domain</keyword>
<dbReference type="PROSITE" id="PS51371">
    <property type="entry name" value="CBS"/>
    <property type="match status" value="2"/>
</dbReference>
<evidence type="ECO:0000256" key="2">
    <source>
        <dbReference type="PROSITE-ProRule" id="PRU00703"/>
    </source>
</evidence>
<organism evidence="4 5">
    <name type="scientific">Hyella patelloides LEGE 07179</name>
    <dbReference type="NCBI Taxonomy" id="945734"/>
    <lineage>
        <taxon>Bacteria</taxon>
        <taxon>Bacillati</taxon>
        <taxon>Cyanobacteriota</taxon>
        <taxon>Cyanophyceae</taxon>
        <taxon>Pleurocapsales</taxon>
        <taxon>Hyellaceae</taxon>
        <taxon>Hyella</taxon>
    </lineage>
</organism>
<keyword evidence="5" id="KW-1185">Reference proteome</keyword>
<dbReference type="PANTHER" id="PTHR43080:SF2">
    <property type="entry name" value="CBS DOMAIN-CONTAINING PROTEIN"/>
    <property type="match status" value="1"/>
</dbReference>
<dbReference type="RefSeq" id="WP_186376006.1">
    <property type="nucleotide sequence ID" value="NZ_LR213873.1"/>
</dbReference>
<dbReference type="SUPFAM" id="SSF54631">
    <property type="entry name" value="CBS-domain pair"/>
    <property type="match status" value="1"/>
</dbReference>
<dbReference type="InterPro" id="IPR051257">
    <property type="entry name" value="Diverse_CBS-Domain"/>
</dbReference>
<dbReference type="AlphaFoldDB" id="A0A563VK65"/>
<proteinExistence type="predicted"/>